<sequence>MTKRCTSDWVFTQGTMLIDPLNRTPDVHHLWLPIFNR</sequence>
<dbReference type="Gramene" id="KQL05198">
    <property type="protein sequence ID" value="KQL05198"/>
    <property type="gene ID" value="SETIT_005229mg"/>
</dbReference>
<organism evidence="1 2">
    <name type="scientific">Setaria italica</name>
    <name type="common">Foxtail millet</name>
    <name type="synonym">Panicum italicum</name>
    <dbReference type="NCBI Taxonomy" id="4555"/>
    <lineage>
        <taxon>Eukaryota</taxon>
        <taxon>Viridiplantae</taxon>
        <taxon>Streptophyta</taxon>
        <taxon>Embryophyta</taxon>
        <taxon>Tracheophyta</taxon>
        <taxon>Spermatophyta</taxon>
        <taxon>Magnoliopsida</taxon>
        <taxon>Liliopsida</taxon>
        <taxon>Poales</taxon>
        <taxon>Poaceae</taxon>
        <taxon>PACMAD clade</taxon>
        <taxon>Panicoideae</taxon>
        <taxon>Panicodae</taxon>
        <taxon>Paniceae</taxon>
        <taxon>Cenchrinae</taxon>
        <taxon>Setaria</taxon>
    </lineage>
</organism>
<reference evidence="1" key="2">
    <citation type="submission" date="2018-08" db="UniProtKB">
        <authorList>
            <consortium name="EnsemblPlants"/>
        </authorList>
    </citation>
    <scope>IDENTIFICATION</scope>
    <source>
        <strain evidence="1">Yugu1</strain>
    </source>
</reference>
<reference evidence="2" key="1">
    <citation type="journal article" date="2012" name="Nat. Biotechnol.">
        <title>Reference genome sequence of the model plant Setaria.</title>
        <authorList>
            <person name="Bennetzen J.L."/>
            <person name="Schmutz J."/>
            <person name="Wang H."/>
            <person name="Percifield R."/>
            <person name="Hawkins J."/>
            <person name="Pontaroli A.C."/>
            <person name="Estep M."/>
            <person name="Feng L."/>
            <person name="Vaughn J.N."/>
            <person name="Grimwood J."/>
            <person name="Jenkins J."/>
            <person name="Barry K."/>
            <person name="Lindquist E."/>
            <person name="Hellsten U."/>
            <person name="Deshpande S."/>
            <person name="Wang X."/>
            <person name="Wu X."/>
            <person name="Mitros T."/>
            <person name="Triplett J."/>
            <person name="Yang X."/>
            <person name="Ye C.Y."/>
            <person name="Mauro-Herrera M."/>
            <person name="Wang L."/>
            <person name="Li P."/>
            <person name="Sharma M."/>
            <person name="Sharma R."/>
            <person name="Ronald P.C."/>
            <person name="Panaud O."/>
            <person name="Kellogg E.A."/>
            <person name="Brutnell T.P."/>
            <person name="Doust A.N."/>
            <person name="Tuskan G.A."/>
            <person name="Rokhsar D."/>
            <person name="Devos K.M."/>
        </authorList>
    </citation>
    <scope>NUCLEOTIDE SEQUENCE [LARGE SCALE GENOMIC DNA]</scope>
    <source>
        <strain evidence="2">cv. Yugu1</strain>
    </source>
</reference>
<dbReference type="InParanoid" id="K3XTH2"/>
<evidence type="ECO:0000313" key="2">
    <source>
        <dbReference type="Proteomes" id="UP000004995"/>
    </source>
</evidence>
<dbReference type="EMBL" id="AGNK02003006">
    <property type="status" value="NOT_ANNOTATED_CDS"/>
    <property type="molecule type" value="Genomic_DNA"/>
</dbReference>
<dbReference type="HOGENOM" id="CLU_3351974_0_0_1"/>
<name>K3XTH2_SETIT</name>
<proteinExistence type="predicted"/>
<evidence type="ECO:0000313" key="1">
    <source>
        <dbReference type="EnsemblPlants" id="KQL05198"/>
    </source>
</evidence>
<protein>
    <submittedName>
        <fullName evidence="1">Uncharacterized protein</fullName>
    </submittedName>
</protein>
<dbReference type="EnsemblPlants" id="KQL05198">
    <property type="protein sequence ID" value="KQL05198"/>
    <property type="gene ID" value="SETIT_005229mg"/>
</dbReference>
<dbReference type="AlphaFoldDB" id="K3XTH2"/>
<dbReference type="Proteomes" id="UP000004995">
    <property type="component" value="Unassembled WGS sequence"/>
</dbReference>
<keyword evidence="2" id="KW-1185">Reference proteome</keyword>
<accession>K3XTH2</accession>